<evidence type="ECO:0000313" key="1">
    <source>
        <dbReference type="EMBL" id="BDC98698.1"/>
    </source>
</evidence>
<dbReference type="EMBL" id="AP025292">
    <property type="protein sequence ID" value="BDC98698.1"/>
    <property type="molecule type" value="Genomic_DNA"/>
</dbReference>
<gene>
    <name evidence="1" type="ORF">PEPS_09790</name>
</gene>
<name>A0ABM7VCP5_9BACT</name>
<organism evidence="1 2">
    <name type="scientific">Persicobacter psychrovividus</name>
    <dbReference type="NCBI Taxonomy" id="387638"/>
    <lineage>
        <taxon>Bacteria</taxon>
        <taxon>Pseudomonadati</taxon>
        <taxon>Bacteroidota</taxon>
        <taxon>Cytophagia</taxon>
        <taxon>Cytophagales</taxon>
        <taxon>Persicobacteraceae</taxon>
        <taxon>Persicobacter</taxon>
    </lineage>
</organism>
<protein>
    <submittedName>
        <fullName evidence="1">Uncharacterized protein</fullName>
    </submittedName>
</protein>
<accession>A0ABM7VCP5</accession>
<dbReference type="RefSeq" id="WP_332920359.1">
    <property type="nucleotide sequence ID" value="NZ_AP025292.1"/>
</dbReference>
<reference evidence="1 2" key="1">
    <citation type="submission" date="2021-12" db="EMBL/GenBank/DDBJ databases">
        <title>Genome sequencing of bacteria with rrn-lacking chromosome and rrn-plasmid.</title>
        <authorList>
            <person name="Anda M."/>
            <person name="Iwasaki W."/>
        </authorList>
    </citation>
    <scope>NUCLEOTIDE SEQUENCE [LARGE SCALE GENOMIC DNA]</scope>
    <source>
        <strain evidence="1 2">NBRC 101262</strain>
    </source>
</reference>
<dbReference type="Proteomes" id="UP001354989">
    <property type="component" value="Chromosome"/>
</dbReference>
<evidence type="ECO:0000313" key="2">
    <source>
        <dbReference type="Proteomes" id="UP001354989"/>
    </source>
</evidence>
<proteinExistence type="predicted"/>
<sequence>MRFFTMFFLLLIGATSISLGQTLRPGKGVGELTLGMTIDDVTWILGFEGKRISYDDYLTASVQSNPKSLPETKIDFDYCLDYVFIMTLPVEKIFMKDDKVVMIQLSSFPDYNKILCEDIETDNGVRFFEDASVLDQHFKKGTAGPSALHSNLSNIFYYNEGIAFGLEKDKIRAMYIFDPQ</sequence>
<keyword evidence="2" id="KW-1185">Reference proteome</keyword>